<dbReference type="Proteomes" id="UP000579812">
    <property type="component" value="Unassembled WGS sequence"/>
</dbReference>
<name>A0A7J6D556_9TELE</name>
<comment type="caution">
    <text evidence="2">The sequence shown here is derived from an EMBL/GenBank/DDBJ whole genome shotgun (WGS) entry which is preliminary data.</text>
</comment>
<proteinExistence type="predicted"/>
<feature type="compositionally biased region" description="Basic residues" evidence="1">
    <location>
        <begin position="1"/>
        <end position="10"/>
    </location>
</feature>
<evidence type="ECO:0000256" key="1">
    <source>
        <dbReference type="SAM" id="MobiDB-lite"/>
    </source>
</evidence>
<protein>
    <submittedName>
        <fullName evidence="2">Uncharacterized protein</fullName>
    </submittedName>
</protein>
<accession>A0A7J6D556</accession>
<sequence>MQPLPPRKRQTPLSTPGQGRQAPPSIQPQLRKRQTPAAGKGATQSGREAPPSTLAKKKKTKSCKCSRQTIYPYDQILERRMNEGKAAEVKVRWLPCSSW</sequence>
<evidence type="ECO:0000313" key="2">
    <source>
        <dbReference type="EMBL" id="KAF4114390.1"/>
    </source>
</evidence>
<keyword evidence="3" id="KW-1185">Reference proteome</keyword>
<dbReference type="AlphaFoldDB" id="A0A7J6D556"/>
<organism evidence="2 3">
    <name type="scientific">Onychostoma macrolepis</name>
    <dbReference type="NCBI Taxonomy" id="369639"/>
    <lineage>
        <taxon>Eukaryota</taxon>
        <taxon>Metazoa</taxon>
        <taxon>Chordata</taxon>
        <taxon>Craniata</taxon>
        <taxon>Vertebrata</taxon>
        <taxon>Euteleostomi</taxon>
        <taxon>Actinopterygii</taxon>
        <taxon>Neopterygii</taxon>
        <taxon>Teleostei</taxon>
        <taxon>Ostariophysi</taxon>
        <taxon>Cypriniformes</taxon>
        <taxon>Cyprinidae</taxon>
        <taxon>Acrossocheilinae</taxon>
        <taxon>Onychostoma</taxon>
    </lineage>
</organism>
<dbReference type="EMBL" id="JAAMOB010000004">
    <property type="protein sequence ID" value="KAF4114390.1"/>
    <property type="molecule type" value="Genomic_DNA"/>
</dbReference>
<reference evidence="2 3" key="1">
    <citation type="submission" date="2020-04" db="EMBL/GenBank/DDBJ databases">
        <title>Chromosome-level genome assembly of a cyprinid fish Onychostoma macrolepis by integration of Nanopore Sequencing, Bionano and Hi-C technology.</title>
        <authorList>
            <person name="Wang D."/>
        </authorList>
    </citation>
    <scope>NUCLEOTIDE SEQUENCE [LARGE SCALE GENOMIC DNA]</scope>
    <source>
        <strain evidence="2">SWU-2019</strain>
        <tissue evidence="2">Muscle</tissue>
    </source>
</reference>
<evidence type="ECO:0000313" key="3">
    <source>
        <dbReference type="Proteomes" id="UP000579812"/>
    </source>
</evidence>
<gene>
    <name evidence="2" type="ORF">G5714_004613</name>
</gene>
<feature type="region of interest" description="Disordered" evidence="1">
    <location>
        <begin position="1"/>
        <end position="61"/>
    </location>
</feature>